<dbReference type="AlphaFoldDB" id="A0A5Y2LY30"/>
<feature type="transmembrane region" description="Helical" evidence="1">
    <location>
        <begin position="67"/>
        <end position="99"/>
    </location>
</feature>
<organism evidence="2">
    <name type="scientific">Salmonella enterica subsp. salamae</name>
    <dbReference type="NCBI Taxonomy" id="59202"/>
    <lineage>
        <taxon>Bacteria</taxon>
        <taxon>Pseudomonadati</taxon>
        <taxon>Pseudomonadota</taxon>
        <taxon>Gammaproteobacteria</taxon>
        <taxon>Enterobacterales</taxon>
        <taxon>Enterobacteriaceae</taxon>
        <taxon>Salmonella</taxon>
    </lineage>
</organism>
<dbReference type="EMBL" id="AAIIOQ010000036">
    <property type="protein sequence ID" value="ECE6362360.1"/>
    <property type="molecule type" value="Genomic_DNA"/>
</dbReference>
<comment type="caution">
    <text evidence="2">The sequence shown here is derived from an EMBL/GenBank/DDBJ whole genome shotgun (WGS) entry which is preliminary data.</text>
</comment>
<reference evidence="2" key="1">
    <citation type="submission" date="2018-06" db="EMBL/GenBank/DDBJ databases">
        <authorList>
            <person name="Ashton P.M."/>
            <person name="Dallman T."/>
            <person name="Nair S."/>
            <person name="De Pinna E."/>
            <person name="Peters T."/>
            <person name="Grant K."/>
        </authorList>
    </citation>
    <scope>NUCLEOTIDE SEQUENCE [LARGE SCALE GENOMIC DNA]</scope>
    <source>
        <strain evidence="2">319688</strain>
    </source>
</reference>
<keyword evidence="1" id="KW-0472">Membrane</keyword>
<keyword evidence="1" id="KW-0812">Transmembrane</keyword>
<evidence type="ECO:0000313" key="2">
    <source>
        <dbReference type="EMBL" id="ECE6362360.1"/>
    </source>
</evidence>
<proteinExistence type="predicted"/>
<gene>
    <name evidence="2" type="ORF">DPA05_22405</name>
</gene>
<accession>A0A5Y2LY30</accession>
<name>A0A5Y2LY30_SALER</name>
<feature type="transmembrane region" description="Helical" evidence="1">
    <location>
        <begin position="29"/>
        <end position="46"/>
    </location>
</feature>
<sequence>MESYLFDHPQMIRFGIGKMGIVKGIASGTRYNIILSGCTLILEFIFKSEYDIVDITMDIAKIMVAEIVFRAIAGIIVSAGAPVILTALAIIVIGVMIAWSLNELDSDDNLNLSNILKNAIRRGSIAHAEILIHDSKNLSPWKFALSHMRSYP</sequence>
<dbReference type="Proteomes" id="UP000839852">
    <property type="component" value="Unassembled WGS sequence"/>
</dbReference>
<evidence type="ECO:0000256" key="1">
    <source>
        <dbReference type="SAM" id="Phobius"/>
    </source>
</evidence>
<protein>
    <submittedName>
        <fullName evidence="2">Uncharacterized protein</fullName>
    </submittedName>
</protein>
<keyword evidence="1" id="KW-1133">Transmembrane helix</keyword>